<organism evidence="1 2">
    <name type="scientific">Cerrena zonata</name>
    <dbReference type="NCBI Taxonomy" id="2478898"/>
    <lineage>
        <taxon>Eukaryota</taxon>
        <taxon>Fungi</taxon>
        <taxon>Dikarya</taxon>
        <taxon>Basidiomycota</taxon>
        <taxon>Agaricomycotina</taxon>
        <taxon>Agaricomycetes</taxon>
        <taxon>Polyporales</taxon>
        <taxon>Cerrenaceae</taxon>
        <taxon>Cerrena</taxon>
    </lineage>
</organism>
<gene>
    <name evidence="1" type="ORF">QCA50_014071</name>
</gene>
<protein>
    <submittedName>
        <fullName evidence="1">Uncharacterized protein</fullName>
    </submittedName>
</protein>
<evidence type="ECO:0000313" key="2">
    <source>
        <dbReference type="Proteomes" id="UP001385951"/>
    </source>
</evidence>
<dbReference type="AlphaFoldDB" id="A0AAW0FM27"/>
<reference evidence="1 2" key="1">
    <citation type="submission" date="2022-09" db="EMBL/GenBank/DDBJ databases">
        <authorList>
            <person name="Palmer J.M."/>
        </authorList>
    </citation>
    <scope>NUCLEOTIDE SEQUENCE [LARGE SCALE GENOMIC DNA]</scope>
    <source>
        <strain evidence="1 2">DSM 7382</strain>
    </source>
</reference>
<accession>A0AAW0FM27</accession>
<dbReference type="EMBL" id="JASBNA010000034">
    <property type="protein sequence ID" value="KAK7682688.1"/>
    <property type="molecule type" value="Genomic_DNA"/>
</dbReference>
<comment type="caution">
    <text evidence="1">The sequence shown here is derived from an EMBL/GenBank/DDBJ whole genome shotgun (WGS) entry which is preliminary data.</text>
</comment>
<proteinExistence type="predicted"/>
<dbReference type="Proteomes" id="UP001385951">
    <property type="component" value="Unassembled WGS sequence"/>
</dbReference>
<keyword evidence="2" id="KW-1185">Reference proteome</keyword>
<name>A0AAW0FM27_9APHY</name>
<evidence type="ECO:0000313" key="1">
    <source>
        <dbReference type="EMBL" id="KAK7682688.1"/>
    </source>
</evidence>
<sequence length="127" mass="14332">MLPETYITSFGLAGTNNYDYDYSWIDAPPHWHSPLIVSPDNTFDFDRFQHILTDRIVPIVEVPVPQIGSLPVSIASTPSLEEDSLVEGGVIDEIGSLGPTSRFCKIRQRTSKFIKAVRRRFRAALRL</sequence>